<dbReference type="Proteomes" id="UP000887576">
    <property type="component" value="Unplaced"/>
</dbReference>
<name>A0AC34Q2P7_9BILA</name>
<sequence length="517" mass="59157">MWRFLAFYVTVLQLCGINGTSTNQTATTTSIPVTTTPYMEFGFPVNLSSTNSDYQTFCGHDHPAYCTTSITLDAENRTVARALRLSPAIFLCPLMNSTGFESKGIISWFLFDTTQPIGYYDFNTMTAHTYEIHQGVYEVYNDSGLLILESTRMVVDRYLCFQTDNLEQIKDLNSSAADFVSPENLVLFRLDYSQWYSHVIFDSVFYGSILSSMLLGGSVFILNIIWIVVQKIGLTIIRRREKRKGAQSFLQAMELYRQTQIKSLQDAYHNKLRIVSEHYHRQVEQVREAYISQVTRIKDYGQTQYDSYVAAHVDNVREGYNAQLSRLREFGSRHADQLFEGYERQLNRLRAFTLAQRMRLMRQYQLRQKDVNELLERISDNNLGDVSRQNPLNLVEADLPLPEPRARIKRSISSFSLPEFMLVDGGQGEQVLRQVTPMRRLTNQSNTVTRLDVPGNNEFEMTTPKPGTSKSFQNGSAVEEMPCSPTEKSPLLQTSVKFETARSASNISSSLEAEKRV</sequence>
<evidence type="ECO:0000313" key="2">
    <source>
        <dbReference type="WBParaSite" id="JU765_v2.g12346.t1"/>
    </source>
</evidence>
<evidence type="ECO:0000313" key="1">
    <source>
        <dbReference type="Proteomes" id="UP000887576"/>
    </source>
</evidence>
<accession>A0AC34Q2P7</accession>
<dbReference type="WBParaSite" id="JU765_v2.g12346.t1">
    <property type="protein sequence ID" value="JU765_v2.g12346.t1"/>
    <property type="gene ID" value="JU765_v2.g12346"/>
</dbReference>
<protein>
    <submittedName>
        <fullName evidence="2">Uncharacterized protein</fullName>
    </submittedName>
</protein>
<organism evidence="1 2">
    <name type="scientific">Panagrolaimus sp. JU765</name>
    <dbReference type="NCBI Taxonomy" id="591449"/>
    <lineage>
        <taxon>Eukaryota</taxon>
        <taxon>Metazoa</taxon>
        <taxon>Ecdysozoa</taxon>
        <taxon>Nematoda</taxon>
        <taxon>Chromadorea</taxon>
        <taxon>Rhabditida</taxon>
        <taxon>Tylenchina</taxon>
        <taxon>Panagrolaimomorpha</taxon>
        <taxon>Panagrolaimoidea</taxon>
        <taxon>Panagrolaimidae</taxon>
        <taxon>Panagrolaimus</taxon>
    </lineage>
</organism>
<proteinExistence type="predicted"/>
<reference evidence="2" key="1">
    <citation type="submission" date="2022-11" db="UniProtKB">
        <authorList>
            <consortium name="WormBaseParasite"/>
        </authorList>
    </citation>
    <scope>IDENTIFICATION</scope>
</reference>